<evidence type="ECO:0000313" key="2">
    <source>
        <dbReference type="EMBL" id="KKK82104.1"/>
    </source>
</evidence>
<accession>A0A0F9AUH8</accession>
<gene>
    <name evidence="2" type="ORF">LCGC14_2806710</name>
</gene>
<dbReference type="AlphaFoldDB" id="A0A0F9AUH8"/>
<sequence length="30" mass="3178">MTTLKEIKAGRKLPVSEGGTLPEPTEPPAE</sequence>
<reference evidence="2" key="1">
    <citation type="journal article" date="2015" name="Nature">
        <title>Complex archaea that bridge the gap between prokaryotes and eukaryotes.</title>
        <authorList>
            <person name="Spang A."/>
            <person name="Saw J.H."/>
            <person name="Jorgensen S.L."/>
            <person name="Zaremba-Niedzwiedzka K."/>
            <person name="Martijn J."/>
            <person name="Lind A.E."/>
            <person name="van Eijk R."/>
            <person name="Schleper C."/>
            <person name="Guy L."/>
            <person name="Ettema T.J."/>
        </authorList>
    </citation>
    <scope>NUCLEOTIDE SEQUENCE</scope>
</reference>
<dbReference type="EMBL" id="LAZR01052819">
    <property type="protein sequence ID" value="KKK82104.1"/>
    <property type="molecule type" value="Genomic_DNA"/>
</dbReference>
<comment type="caution">
    <text evidence="2">The sequence shown here is derived from an EMBL/GenBank/DDBJ whole genome shotgun (WGS) entry which is preliminary data.</text>
</comment>
<proteinExistence type="predicted"/>
<feature type="region of interest" description="Disordered" evidence="1">
    <location>
        <begin position="1"/>
        <end position="30"/>
    </location>
</feature>
<organism evidence="2">
    <name type="scientific">marine sediment metagenome</name>
    <dbReference type="NCBI Taxonomy" id="412755"/>
    <lineage>
        <taxon>unclassified sequences</taxon>
        <taxon>metagenomes</taxon>
        <taxon>ecological metagenomes</taxon>
    </lineage>
</organism>
<protein>
    <submittedName>
        <fullName evidence="2">Uncharacterized protein</fullName>
    </submittedName>
</protein>
<feature type="non-terminal residue" evidence="2">
    <location>
        <position position="30"/>
    </location>
</feature>
<name>A0A0F9AUH8_9ZZZZ</name>
<evidence type="ECO:0000256" key="1">
    <source>
        <dbReference type="SAM" id="MobiDB-lite"/>
    </source>
</evidence>